<feature type="compositionally biased region" description="Acidic residues" evidence="6">
    <location>
        <begin position="203"/>
        <end position="223"/>
    </location>
</feature>
<feature type="compositionally biased region" description="Basic residues" evidence="6">
    <location>
        <begin position="880"/>
        <end position="902"/>
    </location>
</feature>
<feature type="region of interest" description="Disordered" evidence="6">
    <location>
        <begin position="790"/>
        <end position="817"/>
    </location>
</feature>
<dbReference type="OMA" id="DWAYKQK"/>
<feature type="compositionally biased region" description="Acidic residues" evidence="6">
    <location>
        <begin position="150"/>
        <end position="163"/>
    </location>
</feature>
<feature type="compositionally biased region" description="Basic and acidic residues" evidence="6">
    <location>
        <begin position="807"/>
        <end position="817"/>
    </location>
</feature>
<dbReference type="Pfam" id="PF08598">
    <property type="entry name" value="Sds3"/>
    <property type="match status" value="1"/>
</dbReference>
<feature type="compositionally biased region" description="Basic and acidic residues" evidence="6">
    <location>
        <begin position="125"/>
        <end position="134"/>
    </location>
</feature>
<keyword evidence="2" id="KW-0678">Repressor</keyword>
<accession>A0A2H3JLJ7</accession>
<feature type="compositionally biased region" description="Pro residues" evidence="6">
    <location>
        <begin position="45"/>
        <end position="55"/>
    </location>
</feature>
<dbReference type="SMART" id="SM01401">
    <property type="entry name" value="Sds3"/>
    <property type="match status" value="1"/>
</dbReference>
<evidence type="ECO:0000256" key="3">
    <source>
        <dbReference type="ARBA" id="ARBA00023015"/>
    </source>
</evidence>
<feature type="region of interest" description="Disordered" evidence="6">
    <location>
        <begin position="530"/>
        <end position="561"/>
    </location>
</feature>
<dbReference type="STRING" id="742152.A0A2H3JLJ7"/>
<comment type="subcellular location">
    <subcellularLocation>
        <location evidence="1">Nucleus</location>
    </subcellularLocation>
</comment>
<keyword evidence="8" id="KW-1185">Reference proteome</keyword>
<sequence length="1268" mass="136940">MTPIRAVAGHKPCPYLPIRHFRSPFVSSPSAAMTGSIVSLEPLSSPSPSPPPPDEQPSASASNHSGKAGLDSDSELSELTEEEQEDTGDNDAREVRNTSRPREGKRKRGGIIPAPMWDWAVKNSKKADSRWRPVEEEEEEEQPGPARAMEEEEDEDSPQDDPTDPGPGTQEPPLTDDNEGEDERDDEREETVRGSRGASSENRDDDGDGEGDDVGDEDDDAEPDAVASGAASLAASRKGGTSPELTDAEEEEVDEDVPEDDDADVDDDTGTRARARTTLPMPADGAPPDTTTVMDVDEAPPPSLVAPIALAAAGSSIMAGSTVVDPPSPSPSSSSSSGSPSSSRSISPEPVPSDREQEGEAEGKATRRRSRKGKSRSRTSKKAKARTTVDADDEADVVHAAVPEVDDNAADEEADADSPELELDSDLQPAHRAEALDVLATIELRFALLRERLYVEKMENLAWEEALVAEGTHPELLHLHAELLKRRDKRLELASRRRDYEIASVTKRRKLDEDAVWSWWKSERDDLQTEMISESSRKRRKLERERRQLERPVPERRIPGVPQEIQAPPTLRDIVKSYPFGAQASNPHAPRQKGRASPNGLEYPTLTTLSSNDVARDLELLFQHRRVTFDPRQGMLNPALAGSLPPGYDFPVNVSILDGPGVGKLSAFPQHVSSYRRMRIYFQIQGPPTHGFPNQGPRLPHHHSAPVVPHFHPSQLVMEQELASLHRPGSSSQGEHMPQFPILGPMPGPGNLMRRSISPVPVQALHNVSGPGMPMGLGNSPLPPGFAGSKPNGWVGPGPGGPGSLPKELRRPNSVAEGREKVKDAERYLDSHKARERAEREREYEREQQERAYHVQMLQQRHSSHQHTHPHMHASTVQPSHHHLGPHHHHILHHHVLHHHHREQPNSAGPGQLLNTLPVSAAGTSTNVSPTTGRDLENRRPRSGAPQDLVDVPARQSGASPRMSAMWKGNDERSPHPDLHRERGRPVGPPPVGPHERLMTPFAMASTQAMQSNYARLPVSPRDVPIAPTAPPSVAPSRRASWSGLDDINIPRPASSASLGHPPPNYLQGGPPGAPRLPPRRPGSPPSQSVLSSWRSPPHRINAEFSRPPSPPHSNGVIPRPISPSSSAGLRVPLRSPERVTQQSLSIPQHLPPPPSVASASSSPARPRSAPKPGSPTHKVFARGPSSPGPTKPLPLKPAGEPPVSASTAGPGASIVNASNSSPAPMFPPAPHPSQPLPSRIPNGGIPEPHLGNSSAAPKVVPVDGLGS</sequence>
<feature type="region of interest" description="Disordered" evidence="6">
    <location>
        <begin position="1"/>
        <end position="301"/>
    </location>
</feature>
<feature type="compositionally biased region" description="Acidic residues" evidence="6">
    <location>
        <begin position="72"/>
        <end position="89"/>
    </location>
</feature>
<evidence type="ECO:0000256" key="4">
    <source>
        <dbReference type="ARBA" id="ARBA00023163"/>
    </source>
</evidence>
<keyword evidence="3" id="KW-0805">Transcription regulation</keyword>
<dbReference type="PANTHER" id="PTHR21964">
    <property type="entry name" value="BREAST CANCER METASTASIS-SUPPRESSOR 1"/>
    <property type="match status" value="1"/>
</dbReference>
<reference evidence="7 8" key="1">
    <citation type="journal article" date="2012" name="Science">
        <title>The Paleozoic origin of enzymatic lignin decomposition reconstructed from 31 fungal genomes.</title>
        <authorList>
            <person name="Floudas D."/>
            <person name="Binder M."/>
            <person name="Riley R."/>
            <person name="Barry K."/>
            <person name="Blanchette R.A."/>
            <person name="Henrissat B."/>
            <person name="Martinez A.T."/>
            <person name="Otillar R."/>
            <person name="Spatafora J.W."/>
            <person name="Yadav J.S."/>
            <person name="Aerts A."/>
            <person name="Benoit I."/>
            <person name="Boyd A."/>
            <person name="Carlson A."/>
            <person name="Copeland A."/>
            <person name="Coutinho P.M."/>
            <person name="de Vries R.P."/>
            <person name="Ferreira P."/>
            <person name="Findley K."/>
            <person name="Foster B."/>
            <person name="Gaskell J."/>
            <person name="Glotzer D."/>
            <person name="Gorecki P."/>
            <person name="Heitman J."/>
            <person name="Hesse C."/>
            <person name="Hori C."/>
            <person name="Igarashi K."/>
            <person name="Jurgens J.A."/>
            <person name="Kallen N."/>
            <person name="Kersten P."/>
            <person name="Kohler A."/>
            <person name="Kuees U."/>
            <person name="Kumar T.K.A."/>
            <person name="Kuo A."/>
            <person name="LaButti K."/>
            <person name="Larrondo L.F."/>
            <person name="Lindquist E."/>
            <person name="Ling A."/>
            <person name="Lombard V."/>
            <person name="Lucas S."/>
            <person name="Lundell T."/>
            <person name="Martin R."/>
            <person name="McLaughlin D.J."/>
            <person name="Morgenstern I."/>
            <person name="Morin E."/>
            <person name="Murat C."/>
            <person name="Nagy L.G."/>
            <person name="Nolan M."/>
            <person name="Ohm R.A."/>
            <person name="Patyshakuliyeva A."/>
            <person name="Rokas A."/>
            <person name="Ruiz-Duenas F.J."/>
            <person name="Sabat G."/>
            <person name="Salamov A."/>
            <person name="Samejima M."/>
            <person name="Schmutz J."/>
            <person name="Slot J.C."/>
            <person name="St John F."/>
            <person name="Stenlid J."/>
            <person name="Sun H."/>
            <person name="Sun S."/>
            <person name="Syed K."/>
            <person name="Tsang A."/>
            <person name="Wiebenga A."/>
            <person name="Young D."/>
            <person name="Pisabarro A."/>
            <person name="Eastwood D.C."/>
            <person name="Martin F."/>
            <person name="Cullen D."/>
            <person name="Grigoriev I.V."/>
            <person name="Hibbett D.S."/>
        </authorList>
    </citation>
    <scope>NUCLEOTIDE SEQUENCE [LARGE SCALE GENOMIC DNA]</scope>
    <source>
        <strain evidence="7 8">MD-104</strain>
    </source>
</reference>
<feature type="compositionally biased region" description="Acidic residues" evidence="6">
    <location>
        <begin position="246"/>
        <end position="268"/>
    </location>
</feature>
<feature type="compositionally biased region" description="Polar residues" evidence="6">
    <location>
        <begin position="25"/>
        <end position="37"/>
    </location>
</feature>
<dbReference type="GO" id="GO:0005654">
    <property type="term" value="C:nucleoplasm"/>
    <property type="evidence" value="ECO:0007669"/>
    <property type="project" value="UniProtKB-ARBA"/>
</dbReference>
<feature type="compositionally biased region" description="Basic and acidic residues" evidence="6">
    <location>
        <begin position="542"/>
        <end position="558"/>
    </location>
</feature>
<feature type="compositionally biased region" description="Pro residues" evidence="6">
    <location>
        <begin position="1187"/>
        <end position="1196"/>
    </location>
</feature>
<keyword evidence="5" id="KW-0539">Nucleus</keyword>
<feature type="compositionally biased region" description="Pro residues" evidence="6">
    <location>
        <begin position="1225"/>
        <end position="1236"/>
    </location>
</feature>
<feature type="compositionally biased region" description="Basic and acidic residues" evidence="6">
    <location>
        <begin position="352"/>
        <end position="365"/>
    </location>
</feature>
<feature type="compositionally biased region" description="Low complexity" evidence="6">
    <location>
        <begin position="331"/>
        <end position="348"/>
    </location>
</feature>
<keyword evidence="4" id="KW-0804">Transcription</keyword>
<gene>
    <name evidence="7" type="ORF">WOLCODRAFT_157568</name>
</gene>
<evidence type="ECO:0008006" key="9">
    <source>
        <dbReference type="Google" id="ProtNLM"/>
    </source>
</evidence>
<dbReference type="GO" id="GO:0010468">
    <property type="term" value="P:regulation of gene expression"/>
    <property type="evidence" value="ECO:0007669"/>
    <property type="project" value="UniProtKB-ARBA"/>
</dbReference>
<feature type="compositionally biased region" description="Pro residues" evidence="6">
    <location>
        <begin position="1072"/>
        <end position="1085"/>
    </location>
</feature>
<evidence type="ECO:0000256" key="5">
    <source>
        <dbReference type="ARBA" id="ARBA00023242"/>
    </source>
</evidence>
<proteinExistence type="predicted"/>
<feature type="region of interest" description="Disordered" evidence="6">
    <location>
        <begin position="1023"/>
        <end position="1268"/>
    </location>
</feature>
<feature type="region of interest" description="Disordered" evidence="6">
    <location>
        <begin position="864"/>
        <end position="997"/>
    </location>
</feature>
<feature type="region of interest" description="Disordered" evidence="6">
    <location>
        <begin position="319"/>
        <end position="423"/>
    </location>
</feature>
<name>A0A2H3JLJ7_WOLCO</name>
<feature type="compositionally biased region" description="Acidic residues" evidence="6">
    <location>
        <begin position="404"/>
        <end position="423"/>
    </location>
</feature>
<feature type="compositionally biased region" description="Basic and acidic residues" evidence="6">
    <location>
        <begin position="90"/>
        <end position="102"/>
    </location>
</feature>
<protein>
    <recommendedName>
        <fullName evidence="9">Sds3-like-domain-containing protein</fullName>
    </recommendedName>
</protein>
<dbReference type="EMBL" id="KB467898">
    <property type="protein sequence ID" value="PCH36877.1"/>
    <property type="molecule type" value="Genomic_DNA"/>
</dbReference>
<organism evidence="7 8">
    <name type="scientific">Wolfiporia cocos (strain MD-104)</name>
    <name type="common">Brown rot fungus</name>
    <dbReference type="NCBI Taxonomy" id="742152"/>
    <lineage>
        <taxon>Eukaryota</taxon>
        <taxon>Fungi</taxon>
        <taxon>Dikarya</taxon>
        <taxon>Basidiomycota</taxon>
        <taxon>Agaricomycotina</taxon>
        <taxon>Agaricomycetes</taxon>
        <taxon>Polyporales</taxon>
        <taxon>Phaeolaceae</taxon>
        <taxon>Wolfiporia</taxon>
    </lineage>
</organism>
<evidence type="ECO:0000256" key="6">
    <source>
        <dbReference type="SAM" id="MobiDB-lite"/>
    </source>
</evidence>
<feature type="compositionally biased region" description="Basic residues" evidence="6">
    <location>
        <begin position="366"/>
        <end position="385"/>
    </location>
</feature>
<dbReference type="InterPro" id="IPR013907">
    <property type="entry name" value="Sds3"/>
</dbReference>
<evidence type="ECO:0000313" key="8">
    <source>
        <dbReference type="Proteomes" id="UP000218811"/>
    </source>
</evidence>
<feature type="region of interest" description="Disordered" evidence="6">
    <location>
        <begin position="580"/>
        <end position="604"/>
    </location>
</feature>
<feature type="compositionally biased region" description="Polar residues" evidence="6">
    <location>
        <begin position="905"/>
        <end position="932"/>
    </location>
</feature>
<evidence type="ECO:0000313" key="7">
    <source>
        <dbReference type="EMBL" id="PCH36877.1"/>
    </source>
</evidence>
<dbReference type="Proteomes" id="UP000218811">
    <property type="component" value="Unassembled WGS sequence"/>
</dbReference>
<feature type="compositionally biased region" description="Basic and acidic residues" evidence="6">
    <location>
        <begin position="969"/>
        <end position="985"/>
    </location>
</feature>
<evidence type="ECO:0000256" key="2">
    <source>
        <dbReference type="ARBA" id="ARBA00022491"/>
    </source>
</evidence>
<evidence type="ECO:0000256" key="1">
    <source>
        <dbReference type="ARBA" id="ARBA00004123"/>
    </source>
</evidence>
<dbReference type="AlphaFoldDB" id="A0A2H3JLJ7"/>
<feature type="compositionally biased region" description="Acidic residues" evidence="6">
    <location>
        <begin position="174"/>
        <end position="189"/>
    </location>
</feature>
<feature type="compositionally biased region" description="Low complexity" evidence="6">
    <location>
        <begin position="1157"/>
        <end position="1176"/>
    </location>
</feature>
<dbReference type="OrthoDB" id="20886at2759"/>
<feature type="compositionally biased region" description="Low complexity" evidence="6">
    <location>
        <begin position="224"/>
        <end position="236"/>
    </location>
</feature>